<name>A0A415EX11_ENTCA</name>
<dbReference type="EMBL" id="QRMZ01000002">
    <property type="protein sequence ID" value="RHK07864.1"/>
    <property type="molecule type" value="Genomic_DNA"/>
</dbReference>
<proteinExistence type="predicted"/>
<dbReference type="AlphaFoldDB" id="A0A415EX11"/>
<keyword evidence="1" id="KW-0812">Transmembrane</keyword>
<sequence length="291" mass="33492">MNQTETFRDWLFRYRYVYWSRSTDKSKQRFLKALIADIIPFRKDLQVIEYDHTKKNASRNLYVGDLTKAKRIICTYYDTPPQHFGDYHFFDRQEQGRKTNQFILTASAVMILFGLLGTWLYIHFASGRFPLLSWQTALFALGVGIYFLLLNRVSRGAGFEQNLTRNTSSILALLSLISQNSQTATAFAFLDEGSFGERGLEVLLDSVRPNAKIYYLDSIGADAPIRAIGKQFNEGQLQQLAIEHSSEAMGSINYLFCAEKQQDQTYVLPRKQLKQKELNSRNMQKVLALFG</sequence>
<evidence type="ECO:0000313" key="2">
    <source>
        <dbReference type="EMBL" id="RHK07864.1"/>
    </source>
</evidence>
<organism evidence="2 3">
    <name type="scientific">Enterococcus casseliflavus</name>
    <name type="common">Enterococcus flavescens</name>
    <dbReference type="NCBI Taxonomy" id="37734"/>
    <lineage>
        <taxon>Bacteria</taxon>
        <taxon>Bacillati</taxon>
        <taxon>Bacillota</taxon>
        <taxon>Bacilli</taxon>
        <taxon>Lactobacillales</taxon>
        <taxon>Enterococcaceae</taxon>
        <taxon>Enterococcus</taxon>
    </lineage>
</organism>
<feature type="transmembrane region" description="Helical" evidence="1">
    <location>
        <begin position="102"/>
        <end position="125"/>
    </location>
</feature>
<evidence type="ECO:0000313" key="3">
    <source>
        <dbReference type="Proteomes" id="UP000286288"/>
    </source>
</evidence>
<gene>
    <name evidence="2" type="ORF">DW084_01650</name>
</gene>
<evidence type="ECO:0000256" key="1">
    <source>
        <dbReference type="SAM" id="Phobius"/>
    </source>
</evidence>
<reference evidence="2 3" key="1">
    <citation type="submission" date="2018-08" db="EMBL/GenBank/DDBJ databases">
        <title>A genome reference for cultivated species of the human gut microbiota.</title>
        <authorList>
            <person name="Zou Y."/>
            <person name="Xue W."/>
            <person name="Luo G."/>
        </authorList>
    </citation>
    <scope>NUCLEOTIDE SEQUENCE [LARGE SCALE GENOMIC DNA]</scope>
    <source>
        <strain evidence="2 3">AF48-16</strain>
    </source>
</reference>
<keyword evidence="1" id="KW-1133">Transmembrane helix</keyword>
<keyword evidence="1" id="KW-0472">Membrane</keyword>
<accession>A0A415EX11</accession>
<dbReference type="Proteomes" id="UP000286288">
    <property type="component" value="Unassembled WGS sequence"/>
</dbReference>
<feature type="transmembrane region" description="Helical" evidence="1">
    <location>
        <begin position="131"/>
        <end position="150"/>
    </location>
</feature>
<comment type="caution">
    <text evidence="2">The sequence shown here is derived from an EMBL/GenBank/DDBJ whole genome shotgun (WGS) entry which is preliminary data.</text>
</comment>
<protein>
    <submittedName>
        <fullName evidence="2">Uncharacterized protein</fullName>
    </submittedName>
</protein>